<protein>
    <submittedName>
        <fullName evidence="4">Ribosomal large subunit pseudouridine synthase D</fullName>
    </submittedName>
</protein>
<feature type="domain" description="Pseudouridine synthase RsuA/RluA-like" evidence="3">
    <location>
        <begin position="25"/>
        <end position="183"/>
    </location>
</feature>
<dbReference type="Pfam" id="PF00849">
    <property type="entry name" value="PseudoU_synth_2"/>
    <property type="match status" value="1"/>
</dbReference>
<dbReference type="SUPFAM" id="SSF55120">
    <property type="entry name" value="Pseudouridine synthase"/>
    <property type="match status" value="1"/>
</dbReference>
<evidence type="ECO:0000256" key="2">
    <source>
        <dbReference type="ARBA" id="ARBA00023235"/>
    </source>
</evidence>
<feature type="non-terminal residue" evidence="4">
    <location>
        <position position="193"/>
    </location>
</feature>
<comment type="similarity">
    <text evidence="1">Belongs to the pseudouridine synthase RluA family.</text>
</comment>
<sequence length="193" mass="22245">MENQIYLIKIGNDEINLKILYEDNHIIVVEKPVNIPSQGDKTGDIDMLAIVKQYIKEKYNKPGNVYLGLVHRLDRPVGGVMVFAKTSKAAARLSEQVREKVFKKNYLVIVNGKFEKNKGTLQDYLLKNEKTNMSKVVKEGTKNSKYAELDYEVLKYDKELNLSVLKIDLHTGRHHQIRVQLSSRQHSIYGDQK</sequence>
<comment type="caution">
    <text evidence="4">The sequence shown here is derived from an EMBL/GenBank/DDBJ whole genome shotgun (WGS) entry which is preliminary data.</text>
</comment>
<dbReference type="Gene3D" id="3.30.2350.10">
    <property type="entry name" value="Pseudouridine synthase"/>
    <property type="match status" value="1"/>
</dbReference>
<dbReference type="CDD" id="cd02869">
    <property type="entry name" value="PseudoU_synth_RluA_like"/>
    <property type="match status" value="1"/>
</dbReference>
<dbReference type="GO" id="GO:0001522">
    <property type="term" value="P:pseudouridine synthesis"/>
    <property type="evidence" value="ECO:0007669"/>
    <property type="project" value="InterPro"/>
</dbReference>
<evidence type="ECO:0000259" key="3">
    <source>
        <dbReference type="Pfam" id="PF00849"/>
    </source>
</evidence>
<dbReference type="EMBL" id="AJWZ01005331">
    <property type="protein sequence ID" value="EKC62876.1"/>
    <property type="molecule type" value="Genomic_DNA"/>
</dbReference>
<organism evidence="4">
    <name type="scientific">human gut metagenome</name>
    <dbReference type="NCBI Taxonomy" id="408170"/>
    <lineage>
        <taxon>unclassified sequences</taxon>
        <taxon>metagenomes</taxon>
        <taxon>organismal metagenomes</taxon>
    </lineage>
</organism>
<name>K1TU66_9ZZZZ</name>
<dbReference type="PANTHER" id="PTHR21600">
    <property type="entry name" value="MITOCHONDRIAL RNA PSEUDOURIDINE SYNTHASE"/>
    <property type="match status" value="1"/>
</dbReference>
<evidence type="ECO:0000256" key="1">
    <source>
        <dbReference type="ARBA" id="ARBA00010876"/>
    </source>
</evidence>
<dbReference type="InterPro" id="IPR020103">
    <property type="entry name" value="PsdUridine_synth_cat_dom_sf"/>
</dbReference>
<dbReference type="GO" id="GO:0003723">
    <property type="term" value="F:RNA binding"/>
    <property type="evidence" value="ECO:0007669"/>
    <property type="project" value="InterPro"/>
</dbReference>
<dbReference type="GO" id="GO:0009982">
    <property type="term" value="F:pseudouridine synthase activity"/>
    <property type="evidence" value="ECO:0007669"/>
    <property type="project" value="InterPro"/>
</dbReference>
<dbReference type="PANTHER" id="PTHR21600:SF83">
    <property type="entry name" value="PSEUDOURIDYLATE SYNTHASE RPUSD4, MITOCHONDRIAL"/>
    <property type="match status" value="1"/>
</dbReference>
<proteinExistence type="inferred from homology"/>
<dbReference type="InterPro" id="IPR050188">
    <property type="entry name" value="RluA_PseudoU_synthase"/>
</dbReference>
<dbReference type="InterPro" id="IPR006145">
    <property type="entry name" value="PsdUridine_synth_RsuA/RluA"/>
</dbReference>
<keyword evidence="2" id="KW-0413">Isomerase</keyword>
<reference evidence="4" key="1">
    <citation type="journal article" date="2013" name="Environ. Microbiol.">
        <title>Microbiota from the distal guts of lean and obese adolescents exhibit partial functional redundancy besides clear differences in community structure.</title>
        <authorList>
            <person name="Ferrer M."/>
            <person name="Ruiz A."/>
            <person name="Lanza F."/>
            <person name="Haange S.B."/>
            <person name="Oberbach A."/>
            <person name="Till H."/>
            <person name="Bargiela R."/>
            <person name="Campoy C."/>
            <person name="Segura M.T."/>
            <person name="Richter M."/>
            <person name="von Bergen M."/>
            <person name="Seifert J."/>
            <person name="Suarez A."/>
        </authorList>
    </citation>
    <scope>NUCLEOTIDE SEQUENCE</scope>
</reference>
<evidence type="ECO:0000313" key="4">
    <source>
        <dbReference type="EMBL" id="EKC62876.1"/>
    </source>
</evidence>
<dbReference type="AlphaFoldDB" id="K1TU66"/>
<accession>K1TU66</accession>
<gene>
    <name evidence="4" type="ORF">OBE_07755</name>
</gene>